<sequence>MVKVTVEEMQGNLLHYLRQVEAGETLVIVRLDEAIAEIRPIPPRQQLRPYGLCAGEFVVPDDFDAPLPEDIINGFEGK</sequence>
<evidence type="ECO:0000313" key="1">
    <source>
        <dbReference type="EMBL" id="HGF99820.1"/>
    </source>
</evidence>
<organism evidence="1">
    <name type="scientific">Planktothricoides sp. SpSt-374</name>
    <dbReference type="NCBI Taxonomy" id="2282167"/>
    <lineage>
        <taxon>Bacteria</taxon>
        <taxon>Bacillati</taxon>
        <taxon>Cyanobacteriota</taxon>
        <taxon>Cyanophyceae</taxon>
        <taxon>Oscillatoriophycideae</taxon>
        <taxon>Oscillatoriales</taxon>
        <taxon>Oscillatoriaceae</taxon>
        <taxon>Planktothricoides</taxon>
    </lineage>
</organism>
<protein>
    <submittedName>
        <fullName evidence="1">Type II toxin-antitoxin system Phd/YefM family antitoxin</fullName>
    </submittedName>
</protein>
<proteinExistence type="predicted"/>
<name>A0A7C3ZK94_9CYAN</name>
<dbReference type="AlphaFoldDB" id="A0A7C3ZK94"/>
<dbReference type="EMBL" id="DSPX01000039">
    <property type="protein sequence ID" value="HGF99820.1"/>
    <property type="molecule type" value="Genomic_DNA"/>
</dbReference>
<accession>A0A7C3ZK94</accession>
<gene>
    <name evidence="1" type="ORF">ENR15_03905</name>
</gene>
<comment type="caution">
    <text evidence="1">The sequence shown here is derived from an EMBL/GenBank/DDBJ whole genome shotgun (WGS) entry which is preliminary data.</text>
</comment>
<reference evidence="1" key="1">
    <citation type="journal article" date="2020" name="mSystems">
        <title>Genome- and Community-Level Interaction Insights into Carbon Utilization and Element Cycling Functions of Hydrothermarchaeota in Hydrothermal Sediment.</title>
        <authorList>
            <person name="Zhou Z."/>
            <person name="Liu Y."/>
            <person name="Xu W."/>
            <person name="Pan J."/>
            <person name="Luo Z.H."/>
            <person name="Li M."/>
        </authorList>
    </citation>
    <scope>NUCLEOTIDE SEQUENCE [LARGE SCALE GENOMIC DNA]</scope>
    <source>
        <strain evidence="1">SpSt-374</strain>
    </source>
</reference>